<reference evidence="3 4" key="1">
    <citation type="submission" date="2017-05" db="EMBL/GenBank/DDBJ databases">
        <authorList>
            <person name="Varghese N."/>
            <person name="Submissions S."/>
        </authorList>
    </citation>
    <scope>NUCLEOTIDE SEQUENCE [LARGE SCALE GENOMIC DNA]</scope>
    <source>
        <strain evidence="3 4">DSM 18015</strain>
    </source>
</reference>
<dbReference type="InterPro" id="IPR010998">
    <property type="entry name" value="Integrase_recombinase_N"/>
</dbReference>
<evidence type="ECO:0000313" key="3">
    <source>
        <dbReference type="EMBL" id="SMP96788.1"/>
    </source>
</evidence>
<keyword evidence="4" id="KW-1185">Reference proteome</keyword>
<dbReference type="Proteomes" id="UP001158050">
    <property type="component" value="Unassembled WGS sequence"/>
</dbReference>
<dbReference type="InterPro" id="IPR025269">
    <property type="entry name" value="SAM-like_dom"/>
</dbReference>
<feature type="domain" description="Phage integrase SAM-like" evidence="2">
    <location>
        <begin position="58"/>
        <end position="121"/>
    </location>
</feature>
<evidence type="ECO:0000256" key="1">
    <source>
        <dbReference type="ARBA" id="ARBA00023125"/>
    </source>
</evidence>
<accession>A0ABY1R7P6</accession>
<dbReference type="Gene3D" id="1.10.150.130">
    <property type="match status" value="1"/>
</dbReference>
<gene>
    <name evidence="3" type="ORF">SAMN05421679_11038</name>
</gene>
<dbReference type="EMBL" id="FXUO01000010">
    <property type="protein sequence ID" value="SMP96788.1"/>
    <property type="molecule type" value="Genomic_DNA"/>
</dbReference>
<organism evidence="3 4">
    <name type="scientific">Epilithonimonas pallida</name>
    <dbReference type="NCBI Taxonomy" id="373671"/>
    <lineage>
        <taxon>Bacteria</taxon>
        <taxon>Pseudomonadati</taxon>
        <taxon>Bacteroidota</taxon>
        <taxon>Flavobacteriia</taxon>
        <taxon>Flavobacteriales</taxon>
        <taxon>Weeksellaceae</taxon>
        <taxon>Chryseobacterium group</taxon>
        <taxon>Epilithonimonas</taxon>
    </lineage>
</organism>
<sequence>MPTENNGRIYLEPEKGNPTVKQMNKQTLAIAEKVRVERLHQLQNESFGIKKPAKMYLNFNTFFLELWEERKRTGVNFASWESVYKQLNNFNKKILFTEITERLMEEFKAYLLKRLHQNSAPNTSISSNILFTKPTEEN</sequence>
<evidence type="ECO:0000259" key="2">
    <source>
        <dbReference type="Pfam" id="PF13102"/>
    </source>
</evidence>
<proteinExistence type="predicted"/>
<protein>
    <submittedName>
        <fullName evidence="3">Phage integrase SAM-like domain-containing protein</fullName>
    </submittedName>
</protein>
<keyword evidence="1" id="KW-0238">DNA-binding</keyword>
<comment type="caution">
    <text evidence="3">The sequence shown here is derived from an EMBL/GenBank/DDBJ whole genome shotgun (WGS) entry which is preliminary data.</text>
</comment>
<name>A0ABY1R7P6_9FLAO</name>
<evidence type="ECO:0000313" key="4">
    <source>
        <dbReference type="Proteomes" id="UP001158050"/>
    </source>
</evidence>
<dbReference type="Pfam" id="PF13102">
    <property type="entry name" value="Phage_int_SAM_5"/>
    <property type="match status" value="1"/>
</dbReference>